<dbReference type="GO" id="GO:0016746">
    <property type="term" value="F:acyltransferase activity"/>
    <property type="evidence" value="ECO:0007669"/>
    <property type="project" value="UniProtKB-KW"/>
</dbReference>
<name>A0A0K0Y061_9GAMM</name>
<dbReference type="CDD" id="cd07990">
    <property type="entry name" value="LPLAT_LCLAT1-like"/>
    <property type="match status" value="1"/>
</dbReference>
<dbReference type="OrthoDB" id="319710at2"/>
<dbReference type="NCBIfam" id="NF010621">
    <property type="entry name" value="PRK14014.1"/>
    <property type="match status" value="1"/>
</dbReference>
<evidence type="ECO:0000313" key="1">
    <source>
        <dbReference type="EMBL" id="AKS43256.1"/>
    </source>
</evidence>
<keyword evidence="2" id="KW-1185">Reference proteome</keyword>
<dbReference type="SMART" id="SM00563">
    <property type="entry name" value="PlsC"/>
    <property type="match status" value="1"/>
</dbReference>
<dbReference type="STRING" id="1579979.WM2015_2899"/>
<keyword evidence="1" id="KW-0808">Transferase</keyword>
<dbReference type="PANTHER" id="PTHR10983">
    <property type="entry name" value="1-ACYLGLYCEROL-3-PHOSPHATE ACYLTRANSFERASE-RELATED"/>
    <property type="match status" value="1"/>
</dbReference>
<dbReference type="SUPFAM" id="SSF69593">
    <property type="entry name" value="Glycerol-3-phosphate (1)-acyltransferase"/>
    <property type="match status" value="1"/>
</dbReference>
<gene>
    <name evidence="1" type="ORF">WM2015_2899</name>
</gene>
<reference evidence="1 2" key="1">
    <citation type="submission" date="2015-07" db="EMBL/GenBank/DDBJ databases">
        <authorList>
            <person name="Noorani M."/>
        </authorList>
    </citation>
    <scope>NUCLEOTIDE SEQUENCE [LARGE SCALE GENOMIC DNA]</scope>
    <source>
        <strain evidence="1 2">KCTC 42284</strain>
    </source>
</reference>
<dbReference type="KEGG" id="wma:WM2015_2899"/>
<accession>A0A0K0Y061</accession>
<evidence type="ECO:0000313" key="2">
    <source>
        <dbReference type="Proteomes" id="UP000066624"/>
    </source>
</evidence>
<keyword evidence="1" id="KW-0012">Acyltransferase</keyword>
<protein>
    <submittedName>
        <fullName evidence="1">Acyltransferase</fullName>
    </submittedName>
</protein>
<dbReference type="PANTHER" id="PTHR10983:SF16">
    <property type="entry name" value="LYSOCARDIOLIPIN ACYLTRANSFERASE 1"/>
    <property type="match status" value="1"/>
</dbReference>
<dbReference type="AlphaFoldDB" id="A0A0K0Y061"/>
<organism evidence="1 2">
    <name type="scientific">Wenzhouxiangella marina</name>
    <dbReference type="NCBI Taxonomy" id="1579979"/>
    <lineage>
        <taxon>Bacteria</taxon>
        <taxon>Pseudomonadati</taxon>
        <taxon>Pseudomonadota</taxon>
        <taxon>Gammaproteobacteria</taxon>
        <taxon>Chromatiales</taxon>
        <taxon>Wenzhouxiangellaceae</taxon>
        <taxon>Wenzhouxiangella</taxon>
    </lineage>
</organism>
<dbReference type="InterPro" id="IPR002123">
    <property type="entry name" value="Plipid/glycerol_acylTrfase"/>
</dbReference>
<proteinExistence type="predicted"/>
<dbReference type="EMBL" id="CP012154">
    <property type="protein sequence ID" value="AKS43256.1"/>
    <property type="molecule type" value="Genomic_DNA"/>
</dbReference>
<dbReference type="Proteomes" id="UP000066624">
    <property type="component" value="Chromosome"/>
</dbReference>
<dbReference type="RefSeq" id="WP_049726756.1">
    <property type="nucleotide sequence ID" value="NZ_CP012154.1"/>
</dbReference>
<dbReference type="PATRIC" id="fig|1579979.3.peg.2965"/>
<dbReference type="Pfam" id="PF01553">
    <property type="entry name" value="Acyltransferase"/>
    <property type="match status" value="1"/>
</dbReference>
<sequence>MFSKLIAGLRVLTAASLLSLNTLVHVIPLLLVSLVKMVLRFDAVRGVCDRVLMAIAASWIDVNSWMFDHLTDTRIVVDGLPEPQLDGHFLVLCNHQSWVDIPVLQKLFNRRLPLLRFFLKSQLIWVPALGLAWWALDFPFMKRYTRAQIERRPELAGRDIEATRRACAKFQRIPVSVVNFVEGTRFTEAKHDRQDSPLEHLLKPRAGGTGFVLDAMGDSLDTLVDVTIVYPEGAGELGALFANRIPEIRVDVQVTPIPDELRGGDYQNDPEHRERVQAWINQLWADKDARIARLLSSST</sequence>